<evidence type="ECO:0000256" key="1">
    <source>
        <dbReference type="ARBA" id="ARBA00029457"/>
    </source>
</evidence>
<evidence type="ECO:0000313" key="3">
    <source>
        <dbReference type="Proteomes" id="UP000230233"/>
    </source>
</evidence>
<reference evidence="3" key="1">
    <citation type="submission" date="2017-10" db="EMBL/GenBank/DDBJ databases">
        <title>Rapid genome shrinkage in a self-fertile nematode reveals novel sperm competition proteins.</title>
        <authorList>
            <person name="Yin D."/>
            <person name="Schwarz E.M."/>
            <person name="Thomas C.G."/>
            <person name="Felde R.L."/>
            <person name="Korf I.F."/>
            <person name="Cutter A.D."/>
            <person name="Schartner C.M."/>
            <person name="Ralston E.J."/>
            <person name="Meyer B.J."/>
            <person name="Haag E.S."/>
        </authorList>
    </citation>
    <scope>NUCLEOTIDE SEQUENCE [LARGE SCALE GENOMIC DNA]</scope>
    <source>
        <strain evidence="3">JU1422</strain>
    </source>
</reference>
<dbReference type="AlphaFoldDB" id="A0A2G5SVD6"/>
<dbReference type="EMBL" id="PDUG01000006">
    <property type="protein sequence ID" value="PIC18879.1"/>
    <property type="molecule type" value="Genomic_DNA"/>
</dbReference>
<name>A0A2G5SVD6_9PELO</name>
<protein>
    <recommendedName>
        <fullName evidence="4">Glycine zipper domain-containing protein</fullName>
    </recommendedName>
</protein>
<organism evidence="2 3">
    <name type="scientific">Caenorhabditis nigoni</name>
    <dbReference type="NCBI Taxonomy" id="1611254"/>
    <lineage>
        <taxon>Eukaryota</taxon>
        <taxon>Metazoa</taxon>
        <taxon>Ecdysozoa</taxon>
        <taxon>Nematoda</taxon>
        <taxon>Chromadorea</taxon>
        <taxon>Rhabditida</taxon>
        <taxon>Rhabditina</taxon>
        <taxon>Rhabditomorpha</taxon>
        <taxon>Rhabditoidea</taxon>
        <taxon>Rhabditidae</taxon>
        <taxon>Peloderinae</taxon>
        <taxon>Caenorhabditis</taxon>
    </lineage>
</organism>
<evidence type="ECO:0000313" key="2">
    <source>
        <dbReference type="EMBL" id="PIC18879.1"/>
    </source>
</evidence>
<evidence type="ECO:0008006" key="4">
    <source>
        <dbReference type="Google" id="ProtNLM"/>
    </source>
</evidence>
<dbReference type="InterPro" id="IPR033369">
    <property type="entry name" value="C19orf12"/>
</dbReference>
<accession>A0A2G5SVD6</accession>
<gene>
    <name evidence="2" type="primary">Cnig_chr_X.g24621</name>
    <name evidence="2" type="ORF">B9Z55_024621</name>
</gene>
<keyword evidence="3" id="KW-1185">Reference proteome</keyword>
<dbReference type="PANTHER" id="PTHR31493:SF1">
    <property type="entry name" value="PROTEIN C19ORF12"/>
    <property type="match status" value="1"/>
</dbReference>
<proteinExistence type="inferred from homology"/>
<dbReference type="PANTHER" id="PTHR31493">
    <property type="entry name" value="NAZO FAMILY MEMBER"/>
    <property type="match status" value="1"/>
</dbReference>
<comment type="similarity">
    <text evidence="1">Belongs to the C19orf12 family.</text>
</comment>
<sequence length="144" mass="15396">MSLTAENMTDVVTYLCHVLDHILANKKLNHTAKQISKQAGCAVTGTVVGGVLAGPIGAVVGSLVGTGVGYSVTDKYDGALQYIQKLSNEERLSLVQKVRKLVGGDTIESFYIWYKDPRNQTTVHELLLPAIGLVVLAIKSPSKS</sequence>
<dbReference type="Proteomes" id="UP000230233">
    <property type="component" value="Chromosome X"/>
</dbReference>
<comment type="caution">
    <text evidence="2">The sequence shown here is derived from an EMBL/GenBank/DDBJ whole genome shotgun (WGS) entry which is preliminary data.</text>
</comment>
<dbReference type="Pfam" id="PF20721">
    <property type="entry name" value="C19orf12"/>
    <property type="match status" value="1"/>
</dbReference>